<dbReference type="EMBL" id="JALLBG020000196">
    <property type="protein sequence ID" value="KAL3759846.1"/>
    <property type="molecule type" value="Genomic_DNA"/>
</dbReference>
<feature type="compositionally biased region" description="Low complexity" evidence="1">
    <location>
        <begin position="47"/>
        <end position="58"/>
    </location>
</feature>
<protein>
    <submittedName>
        <fullName evidence="3">Uncharacterized protein</fullName>
    </submittedName>
</protein>
<keyword evidence="2" id="KW-0812">Transmembrane</keyword>
<dbReference type="AlphaFoldDB" id="A0ABD3MD40"/>
<accession>A0ABD3MD40</accession>
<feature type="compositionally biased region" description="Polar residues" evidence="1">
    <location>
        <begin position="435"/>
        <end position="452"/>
    </location>
</feature>
<sequence>MADFELPTPDITWDLNRLESVIPTEISSQPPSSAATLAPVTPIPVTSSTAKPTTATAAPVPPVENLVPVSPQANTSNESPTDRTFYSCSPLWSDTAVDENGKVATGNSPPSDLSTVRVAYYFQVQILGDDDIAMLLPTIESRFENSLGEYLTANSVYDESRCEGYFVEDIRRRSLNSAGIRTSAVERRTATSTKIVGISSATDLSVDETQPCIPRKEQCYIVHGELDATYVGSNEAGVKSSLSRVVKEELDGDSNYEIKYLGSQYQSHVNGANRPPAIDGVVANQQETTRESTSGGKFLSPIGIGILAVLGSTFFIACYVLFIKSDGAEKVKKAMEKREEKRMTKMAKMNALCEEDDEKRTDDQDYCYDLQSIAIDCDFDMDCEDGVEVHAMRSPDRVLHEAESTHDSEKTKKISNGTEDPVIFTFAYEDEESTACRQGNKSSSIPPASVNGSIPLVDRFPSARAGKSKSKARPPKSDESCVIHTLPPISESLSPPSNDTPHISHRPATRPGAPGRDETEGWEV</sequence>
<feature type="compositionally biased region" description="Low complexity" evidence="1">
    <location>
        <begin position="486"/>
        <end position="497"/>
    </location>
</feature>
<evidence type="ECO:0000256" key="1">
    <source>
        <dbReference type="SAM" id="MobiDB-lite"/>
    </source>
</evidence>
<organism evidence="3 4">
    <name type="scientific">Discostella pseudostelligera</name>
    <dbReference type="NCBI Taxonomy" id="259834"/>
    <lineage>
        <taxon>Eukaryota</taxon>
        <taxon>Sar</taxon>
        <taxon>Stramenopiles</taxon>
        <taxon>Ochrophyta</taxon>
        <taxon>Bacillariophyta</taxon>
        <taxon>Coscinodiscophyceae</taxon>
        <taxon>Thalassiosirophycidae</taxon>
        <taxon>Stephanodiscales</taxon>
        <taxon>Stephanodiscaceae</taxon>
        <taxon>Discostella</taxon>
    </lineage>
</organism>
<proteinExistence type="predicted"/>
<evidence type="ECO:0000313" key="4">
    <source>
        <dbReference type="Proteomes" id="UP001530293"/>
    </source>
</evidence>
<comment type="caution">
    <text evidence="3">The sequence shown here is derived from an EMBL/GenBank/DDBJ whole genome shotgun (WGS) entry which is preliminary data.</text>
</comment>
<evidence type="ECO:0000313" key="3">
    <source>
        <dbReference type="EMBL" id="KAL3759846.1"/>
    </source>
</evidence>
<keyword evidence="4" id="KW-1185">Reference proteome</keyword>
<gene>
    <name evidence="3" type="ORF">ACHAWU_007590</name>
</gene>
<feature type="region of interest" description="Disordered" evidence="1">
    <location>
        <begin position="47"/>
        <end position="84"/>
    </location>
</feature>
<keyword evidence="2" id="KW-0472">Membrane</keyword>
<feature type="transmembrane region" description="Helical" evidence="2">
    <location>
        <begin position="298"/>
        <end position="323"/>
    </location>
</feature>
<keyword evidence="2" id="KW-1133">Transmembrane helix</keyword>
<dbReference type="Proteomes" id="UP001530293">
    <property type="component" value="Unassembled WGS sequence"/>
</dbReference>
<name>A0ABD3MD40_9STRA</name>
<feature type="compositionally biased region" description="Basic and acidic residues" evidence="1">
    <location>
        <begin position="515"/>
        <end position="524"/>
    </location>
</feature>
<evidence type="ECO:0000256" key="2">
    <source>
        <dbReference type="SAM" id="Phobius"/>
    </source>
</evidence>
<feature type="region of interest" description="Disordered" evidence="1">
    <location>
        <begin position="435"/>
        <end position="524"/>
    </location>
</feature>
<feature type="compositionally biased region" description="Basic and acidic residues" evidence="1">
    <location>
        <begin position="395"/>
        <end position="412"/>
    </location>
</feature>
<feature type="region of interest" description="Disordered" evidence="1">
    <location>
        <begin position="395"/>
        <end position="418"/>
    </location>
</feature>
<reference evidence="3 4" key="1">
    <citation type="submission" date="2024-10" db="EMBL/GenBank/DDBJ databases">
        <title>Updated reference genomes for cyclostephanoid diatoms.</title>
        <authorList>
            <person name="Roberts W.R."/>
            <person name="Alverson A.J."/>
        </authorList>
    </citation>
    <scope>NUCLEOTIDE SEQUENCE [LARGE SCALE GENOMIC DNA]</scope>
    <source>
        <strain evidence="3 4">AJA232-27</strain>
    </source>
</reference>
<feature type="compositionally biased region" description="Polar residues" evidence="1">
    <location>
        <begin position="71"/>
        <end position="84"/>
    </location>
</feature>